<evidence type="ECO:0000256" key="1">
    <source>
        <dbReference type="SAM" id="SignalP"/>
    </source>
</evidence>
<dbReference type="EMBL" id="AWWI01000050">
    <property type="protein sequence ID" value="PIL20901.1"/>
    <property type="molecule type" value="Genomic_DNA"/>
</dbReference>
<feature type="signal peptide" evidence="1">
    <location>
        <begin position="1"/>
        <end position="21"/>
    </location>
</feature>
<evidence type="ECO:0000313" key="3">
    <source>
        <dbReference type="Proteomes" id="UP000231259"/>
    </source>
</evidence>
<dbReference type="AlphaFoldDB" id="A0A2G8RHL6"/>
<evidence type="ECO:0000313" key="2">
    <source>
        <dbReference type="EMBL" id="PIL20901.1"/>
    </source>
</evidence>
<feature type="chain" id="PRO_5013701448" description="Entericidin" evidence="1">
    <location>
        <begin position="22"/>
        <end position="43"/>
    </location>
</feature>
<protein>
    <recommendedName>
        <fullName evidence="4">Entericidin</fullName>
    </recommendedName>
</protein>
<proteinExistence type="predicted"/>
<keyword evidence="3" id="KW-1185">Reference proteome</keyword>
<organism evidence="2 3">
    <name type="scientific">Puniceibacterium antarcticum</name>
    <dbReference type="NCBI Taxonomy" id="1206336"/>
    <lineage>
        <taxon>Bacteria</taxon>
        <taxon>Pseudomonadati</taxon>
        <taxon>Pseudomonadota</taxon>
        <taxon>Alphaproteobacteria</taxon>
        <taxon>Rhodobacterales</taxon>
        <taxon>Paracoccaceae</taxon>
        <taxon>Puniceibacterium</taxon>
    </lineage>
</organism>
<reference evidence="2 3" key="1">
    <citation type="submission" date="2013-09" db="EMBL/GenBank/DDBJ databases">
        <title>Genome sequencing of Phaeobacter antarcticus sp. nov. SM1211.</title>
        <authorList>
            <person name="Zhang X.-Y."/>
            <person name="Liu C."/>
            <person name="Chen X.-L."/>
            <person name="Xie B.-B."/>
            <person name="Qin Q.-L."/>
            <person name="Rong J.-C."/>
            <person name="Zhang Y.-Z."/>
        </authorList>
    </citation>
    <scope>NUCLEOTIDE SEQUENCE [LARGE SCALE GENOMIC DNA]</scope>
    <source>
        <strain evidence="2 3">SM1211</strain>
    </source>
</reference>
<accession>A0A2G8RHL6</accession>
<name>A0A2G8RHL6_9RHOB</name>
<sequence>MHAAIRIVLALTLLAGLTACEAGKGFVQDSENLGQAVSKELNN</sequence>
<evidence type="ECO:0008006" key="4">
    <source>
        <dbReference type="Google" id="ProtNLM"/>
    </source>
</evidence>
<dbReference type="Proteomes" id="UP000231259">
    <property type="component" value="Unassembled WGS sequence"/>
</dbReference>
<dbReference type="PROSITE" id="PS51257">
    <property type="entry name" value="PROKAR_LIPOPROTEIN"/>
    <property type="match status" value="1"/>
</dbReference>
<gene>
    <name evidence="2" type="ORF">P775_06980</name>
</gene>
<comment type="caution">
    <text evidence="2">The sequence shown here is derived from an EMBL/GenBank/DDBJ whole genome shotgun (WGS) entry which is preliminary data.</text>
</comment>
<keyword evidence="1" id="KW-0732">Signal</keyword>